<gene>
    <name evidence="1" type="ordered locus">c2757</name>
</gene>
<keyword evidence="2" id="KW-1185">Reference proteome</keyword>
<name>A0A0H2V8Y4_ECOL6</name>
<protein>
    <submittedName>
        <fullName evidence="1">Uncharacterized protein</fullName>
    </submittedName>
</protein>
<proteinExistence type="predicted"/>
<dbReference type="Proteomes" id="UP000001410">
    <property type="component" value="Chromosome"/>
</dbReference>
<dbReference type="eggNOG" id="ENOG5033SU0">
    <property type="taxonomic scope" value="Bacteria"/>
</dbReference>
<evidence type="ECO:0000313" key="2">
    <source>
        <dbReference type="Proteomes" id="UP000001410"/>
    </source>
</evidence>
<reference evidence="1 2" key="1">
    <citation type="journal article" date="2002" name="Proc. Natl. Acad. Sci. U.S.A.">
        <title>Extensive mosaic structure revealed by the complete genome sequence of uropathogenic Escherichia coli.</title>
        <authorList>
            <person name="Welch R.A."/>
            <person name="Burland V."/>
            <person name="Plunkett G.III."/>
            <person name="Redford P."/>
            <person name="Roesch P."/>
            <person name="Rasko D."/>
            <person name="Buckles E.L."/>
            <person name="Liou S.R."/>
            <person name="Boutin A."/>
            <person name="Hackett J."/>
            <person name="Stroud D."/>
            <person name="Mayhew G.F."/>
            <person name="Rose D.J."/>
            <person name="Zhou S."/>
            <person name="Schwartz D.C."/>
            <person name="Perna N.T."/>
            <person name="Mobley H.L."/>
            <person name="Donnenberg M.S."/>
            <person name="Blattner F.R."/>
        </authorList>
    </citation>
    <scope>NUCLEOTIDE SEQUENCE [LARGE SCALE GENOMIC DNA]</scope>
    <source>
        <strain evidence="2">CFT073 / ATCC 700928 / UPEC</strain>
    </source>
</reference>
<dbReference type="KEGG" id="ecc:c2757"/>
<accession>A0A0H2V8Y4</accession>
<dbReference type="HOGENOM" id="CLU_808308_0_0_6"/>
<sequence>MYAENNEKRARRPFVRYKSRLELVNQTQSYDVISVDASSAGELVVVQQVDFVVNVGGHVFVEVVGSTNINIFQDIFVVVVTTSNDTQVFTFRLQVCYRRTQTKVELVLSNSFEVLCFVRPTQGTYASCVVGLGVLSSQVDVVSVVFQTTSVGFSTVASTDQASVVLIPGTFGAGNCSTNAEAFVIISDRSADTVAVLTQSFTTIVGDAMTSEIRIIFTAYAAILALVLNSKVQAVNQTEEVGVTVGREAVTTLLHEVVRTVGVATEFWQNVGPGSYVVNNAVVTTVVERTDVLEFQTSKCHTGPGVVFAFRSVALDLIFPLAVTGQLVSNLSFTFEAKTHVGLVAIYRLVVREIVQAVYFTVQI</sequence>
<dbReference type="AlphaFoldDB" id="A0A0H2V8Y4"/>
<dbReference type="STRING" id="199310.c2757"/>
<organism evidence="1 2">
    <name type="scientific">Escherichia coli O6:H1 (strain CFT073 / ATCC 700928 / UPEC)</name>
    <dbReference type="NCBI Taxonomy" id="199310"/>
    <lineage>
        <taxon>Bacteria</taxon>
        <taxon>Pseudomonadati</taxon>
        <taxon>Pseudomonadota</taxon>
        <taxon>Gammaproteobacteria</taxon>
        <taxon>Enterobacterales</taxon>
        <taxon>Enterobacteriaceae</taxon>
        <taxon>Escherichia</taxon>
    </lineage>
</organism>
<dbReference type="EMBL" id="AE014075">
    <property type="protein sequence ID" value="AAN81211.1"/>
    <property type="molecule type" value="Genomic_DNA"/>
</dbReference>
<evidence type="ECO:0000313" key="1">
    <source>
        <dbReference type="EMBL" id="AAN81211.1"/>
    </source>
</evidence>